<dbReference type="Pfam" id="PF00892">
    <property type="entry name" value="EamA"/>
    <property type="match status" value="2"/>
</dbReference>
<keyword evidence="5 7" id="KW-0472">Membrane</keyword>
<accession>A0A6P2BRT1</accession>
<evidence type="ECO:0000256" key="5">
    <source>
        <dbReference type="ARBA" id="ARBA00023136"/>
    </source>
</evidence>
<keyword evidence="4 7" id="KW-1133">Transmembrane helix</keyword>
<keyword evidence="3 7" id="KW-0812">Transmembrane</keyword>
<dbReference type="EMBL" id="RPFW01000008">
    <property type="protein sequence ID" value="TVZ00855.1"/>
    <property type="molecule type" value="Genomic_DNA"/>
</dbReference>
<gene>
    <name evidence="9" type="ORF">EAS64_36550</name>
</gene>
<feature type="transmembrane region" description="Helical" evidence="7">
    <location>
        <begin position="33"/>
        <end position="55"/>
    </location>
</feature>
<feature type="transmembrane region" description="Helical" evidence="7">
    <location>
        <begin position="176"/>
        <end position="199"/>
    </location>
</feature>
<feature type="transmembrane region" description="Helical" evidence="7">
    <location>
        <begin position="92"/>
        <end position="111"/>
    </location>
</feature>
<reference evidence="9 10" key="1">
    <citation type="submission" date="2018-11" db="EMBL/GenBank/DDBJ databases">
        <title>Trebonia kvetii gen.nov., sp.nov., a novel acidophilic actinobacterium, and proposal of the new actinobacterial family Treboniaceae fam. nov.</title>
        <authorList>
            <person name="Rapoport D."/>
            <person name="Sagova-Mareckova M."/>
            <person name="Sedlacek I."/>
            <person name="Provaznik J."/>
            <person name="Kralova S."/>
            <person name="Pavlinic D."/>
            <person name="Benes V."/>
            <person name="Kopecky J."/>
        </authorList>
    </citation>
    <scope>NUCLEOTIDE SEQUENCE [LARGE SCALE GENOMIC DNA]</scope>
    <source>
        <strain evidence="9 10">15Tr583</strain>
    </source>
</reference>
<dbReference type="PANTHER" id="PTHR32322">
    <property type="entry name" value="INNER MEMBRANE TRANSPORTER"/>
    <property type="match status" value="1"/>
</dbReference>
<feature type="transmembrane region" description="Helical" evidence="7">
    <location>
        <begin position="61"/>
        <end position="80"/>
    </location>
</feature>
<evidence type="ECO:0000313" key="10">
    <source>
        <dbReference type="Proteomes" id="UP000460272"/>
    </source>
</evidence>
<dbReference type="OrthoDB" id="3744378at2"/>
<evidence type="ECO:0000313" key="9">
    <source>
        <dbReference type="EMBL" id="TVZ00855.1"/>
    </source>
</evidence>
<dbReference type="AlphaFoldDB" id="A0A6P2BRT1"/>
<feature type="transmembrane region" description="Helical" evidence="7">
    <location>
        <begin position="275"/>
        <end position="292"/>
    </location>
</feature>
<feature type="transmembrane region" description="Helical" evidence="7">
    <location>
        <begin position="150"/>
        <end position="170"/>
    </location>
</feature>
<comment type="similarity">
    <text evidence="2">Belongs to the EamA transporter family.</text>
</comment>
<keyword evidence="10" id="KW-1185">Reference proteome</keyword>
<feature type="transmembrane region" description="Helical" evidence="7">
    <location>
        <begin position="298"/>
        <end position="317"/>
    </location>
</feature>
<comment type="caution">
    <text evidence="9">The sequence shown here is derived from an EMBL/GenBank/DDBJ whole genome shotgun (WGS) entry which is preliminary data.</text>
</comment>
<dbReference type="PANTHER" id="PTHR32322:SF2">
    <property type="entry name" value="EAMA DOMAIN-CONTAINING PROTEIN"/>
    <property type="match status" value="1"/>
</dbReference>
<name>A0A6P2BRT1_9ACTN</name>
<protein>
    <submittedName>
        <fullName evidence="9">DMT family transporter</fullName>
    </submittedName>
</protein>
<feature type="transmembrane region" description="Helical" evidence="7">
    <location>
        <begin position="242"/>
        <end position="263"/>
    </location>
</feature>
<dbReference type="Proteomes" id="UP000460272">
    <property type="component" value="Unassembled WGS sequence"/>
</dbReference>
<feature type="region of interest" description="Disordered" evidence="6">
    <location>
        <begin position="321"/>
        <end position="340"/>
    </location>
</feature>
<feature type="domain" description="EamA" evidence="8">
    <location>
        <begin position="180"/>
        <end position="315"/>
    </location>
</feature>
<dbReference type="InterPro" id="IPR000620">
    <property type="entry name" value="EamA_dom"/>
</dbReference>
<evidence type="ECO:0000259" key="8">
    <source>
        <dbReference type="Pfam" id="PF00892"/>
    </source>
</evidence>
<dbReference type="InterPro" id="IPR050638">
    <property type="entry name" value="AA-Vitamin_Transporters"/>
</dbReference>
<dbReference type="SUPFAM" id="SSF103481">
    <property type="entry name" value="Multidrug resistance efflux transporter EmrE"/>
    <property type="match status" value="2"/>
</dbReference>
<comment type="subcellular location">
    <subcellularLocation>
        <location evidence="1">Membrane</location>
        <topology evidence="1">Multi-pass membrane protein</topology>
    </subcellularLocation>
</comment>
<proteinExistence type="inferred from homology"/>
<evidence type="ECO:0000256" key="2">
    <source>
        <dbReference type="ARBA" id="ARBA00007362"/>
    </source>
</evidence>
<feature type="transmembrane region" description="Helical" evidence="7">
    <location>
        <begin position="206"/>
        <end position="230"/>
    </location>
</feature>
<feature type="transmembrane region" description="Helical" evidence="7">
    <location>
        <begin position="117"/>
        <end position="138"/>
    </location>
</feature>
<organism evidence="9 10">
    <name type="scientific">Trebonia kvetii</name>
    <dbReference type="NCBI Taxonomy" id="2480626"/>
    <lineage>
        <taxon>Bacteria</taxon>
        <taxon>Bacillati</taxon>
        <taxon>Actinomycetota</taxon>
        <taxon>Actinomycetes</taxon>
        <taxon>Streptosporangiales</taxon>
        <taxon>Treboniaceae</taxon>
        <taxon>Trebonia</taxon>
    </lineage>
</organism>
<feature type="compositionally biased region" description="Polar residues" evidence="6">
    <location>
        <begin position="326"/>
        <end position="340"/>
    </location>
</feature>
<evidence type="ECO:0000256" key="1">
    <source>
        <dbReference type="ARBA" id="ARBA00004141"/>
    </source>
</evidence>
<feature type="domain" description="EamA" evidence="8">
    <location>
        <begin position="36"/>
        <end position="164"/>
    </location>
</feature>
<evidence type="ECO:0000256" key="7">
    <source>
        <dbReference type="SAM" id="Phobius"/>
    </source>
</evidence>
<evidence type="ECO:0000256" key="3">
    <source>
        <dbReference type="ARBA" id="ARBA00022692"/>
    </source>
</evidence>
<dbReference type="GO" id="GO:0016020">
    <property type="term" value="C:membrane"/>
    <property type="evidence" value="ECO:0007669"/>
    <property type="project" value="UniProtKB-SubCell"/>
</dbReference>
<dbReference type="InterPro" id="IPR037185">
    <property type="entry name" value="EmrE-like"/>
</dbReference>
<sequence>MLNCIRPLQQTGGKRRVRNVPAEPGGTPVRRDALAAGLTAVVLWGLAPVATRAVVGHLSPLPLLLLRMVMASLLLLPWAVSVFRRVRHRLRLAGRLVAAGLLGLVGYNLLVTLGLRWLPASTVGLLLATEPVWVLVLGRLFSGERGGVRPWLGSAAALAGVAVLAGPGAVTGASGYRALAGIGLVLASTLSFAAYTIVLRPLSAELGALPATAASTVVGTVPYLAFAWMLPGAGLPHLGPAVWADLVFLGVGSTAAGMLLWNFAILADGASRVSMLLYLEPAVSVLAASVFLGEHVTLAMAGGGLLILTGVAVASTGRGAVKPAESGQSVPAGSSAAHNE</sequence>
<evidence type="ECO:0000256" key="6">
    <source>
        <dbReference type="SAM" id="MobiDB-lite"/>
    </source>
</evidence>
<evidence type="ECO:0000256" key="4">
    <source>
        <dbReference type="ARBA" id="ARBA00022989"/>
    </source>
</evidence>